<evidence type="ECO:0000313" key="3">
    <source>
        <dbReference type="EMBL" id="GMT19021.1"/>
    </source>
</evidence>
<feature type="compositionally biased region" description="Basic and acidic residues" evidence="1">
    <location>
        <begin position="579"/>
        <end position="602"/>
    </location>
</feature>
<feature type="compositionally biased region" description="Basic and acidic residues" evidence="1">
    <location>
        <begin position="545"/>
        <end position="563"/>
    </location>
</feature>
<keyword evidence="2" id="KW-0812">Transmembrane</keyword>
<dbReference type="Pfam" id="PF25969">
    <property type="entry name" value="NUDT9_N"/>
    <property type="match status" value="1"/>
</dbReference>
<reference evidence="3" key="1">
    <citation type="submission" date="2023-10" db="EMBL/GenBank/DDBJ databases">
        <title>Genome assembly of Pristionchus species.</title>
        <authorList>
            <person name="Yoshida K."/>
            <person name="Sommer R.J."/>
        </authorList>
    </citation>
    <scope>NUCLEOTIDE SEQUENCE</scope>
    <source>
        <strain evidence="3">RS5133</strain>
    </source>
</reference>
<evidence type="ECO:0000256" key="1">
    <source>
        <dbReference type="SAM" id="MobiDB-lite"/>
    </source>
</evidence>
<sequence length="872" mass="99292">LSRYLSRESEDWFFYSESLLSLSRSLSRFSLSVLSSIHSESSTESYRTLCVSLSSFGGITLPQLAYQTSSRLLLSHECCQRWIHRLLYGRLQLRPLLSFTPKWFRIILSASFIFPIRHFITLRPPSLLYRQSPFKSPTVCLLHDIRQPRRSRALSTYSVISTRSDLLSAHLSTGAPQPVALLPLTGQSTPQSAILPMSFDEMDSNLITGPWMHKQTPLPSSPPTLSTFYSTPIVKYWLSLLFRLIYLVVFGYAVLLPGCGSLPLDTIIWLWTFIWWIEAVWVAVSFSKSLSISSIPWRLFDIFIVALFLLLIATTRIAGRSIMNFVGIYASAYPYRTLEAFLLLYQCYATVLLYIPLSSQFGPLMVRVKIMVLRDFTSFLLLVGLIMFSSGISLYALSYPDLPFSFDSIRSLFSWTTLSLFTNDLSSLSWNEQCKKSALSRPAAYCTMLNSNRESMCPTQSWPVYLTLIQYFIALKLILWPILFAFFAKTAKAVEEEAGVIWKYQMYGLVQEFSLRPPLPPPLTPFFFLFIACCRKGLQTAHSLSSDHPDMAEKTWSRPERGGVYRNPSVPQRGGNDPTWKEAAVKEWKKSRTKKEERSEEREELAMITEQLRAIALRNSMEKKKEKMIRAPYSSSHHSHLVVPPFLSQWSIVLPSYSPPFYSRIVDEFPLHLQPHVDSTTQQSMDEIRSHWRSRQSSSLLSSWSLPSPSLLLSSSGLPLNPNGRKGISGRGNHVKFGPNTLNVYVITIDNQLLVTSPTVSLPSEYRFDQGSRDDTLLSLLRLVGIPETEATVLCIRDETGRGKSSPLKVLSRVSPCDDDTDNAWREEEVWRVELRPIPVTMEMIGYTWINIDKAPTVLPKRELEILSIAVK</sequence>
<evidence type="ECO:0000313" key="4">
    <source>
        <dbReference type="Proteomes" id="UP001432322"/>
    </source>
</evidence>
<dbReference type="PANTHER" id="PTHR13800">
    <property type="entry name" value="TRANSIENT RECEPTOR POTENTIAL CATION CHANNEL, SUBFAMILY M, MEMBER 6"/>
    <property type="match status" value="1"/>
</dbReference>
<feature type="transmembrane region" description="Helical" evidence="2">
    <location>
        <begin position="338"/>
        <end position="357"/>
    </location>
</feature>
<feature type="transmembrane region" description="Helical" evidence="2">
    <location>
        <begin position="378"/>
        <end position="397"/>
    </location>
</feature>
<dbReference type="GO" id="GO:0030001">
    <property type="term" value="P:metal ion transport"/>
    <property type="evidence" value="ECO:0007669"/>
    <property type="project" value="TreeGrafter"/>
</dbReference>
<dbReference type="InterPro" id="IPR050927">
    <property type="entry name" value="TRPM"/>
</dbReference>
<feature type="non-terminal residue" evidence="3">
    <location>
        <position position="1"/>
    </location>
</feature>
<dbReference type="Proteomes" id="UP001432322">
    <property type="component" value="Unassembled WGS sequence"/>
</dbReference>
<feature type="transmembrane region" description="Helical" evidence="2">
    <location>
        <begin position="236"/>
        <end position="255"/>
    </location>
</feature>
<keyword evidence="2" id="KW-0472">Membrane</keyword>
<feature type="region of interest" description="Disordered" evidence="1">
    <location>
        <begin position="544"/>
        <end position="602"/>
    </location>
</feature>
<proteinExistence type="predicted"/>
<evidence type="ECO:0000256" key="2">
    <source>
        <dbReference type="SAM" id="Phobius"/>
    </source>
</evidence>
<feature type="transmembrane region" description="Helical" evidence="2">
    <location>
        <begin position="468"/>
        <end position="488"/>
    </location>
</feature>
<name>A0AAV5VHA3_9BILA</name>
<organism evidence="3 4">
    <name type="scientific">Pristionchus fissidentatus</name>
    <dbReference type="NCBI Taxonomy" id="1538716"/>
    <lineage>
        <taxon>Eukaryota</taxon>
        <taxon>Metazoa</taxon>
        <taxon>Ecdysozoa</taxon>
        <taxon>Nematoda</taxon>
        <taxon>Chromadorea</taxon>
        <taxon>Rhabditida</taxon>
        <taxon>Rhabditina</taxon>
        <taxon>Diplogasteromorpha</taxon>
        <taxon>Diplogasteroidea</taxon>
        <taxon>Neodiplogasteridae</taxon>
        <taxon>Pristionchus</taxon>
    </lineage>
</organism>
<dbReference type="PANTHER" id="PTHR13800:SF41">
    <property type="entry name" value="PROTEIN CED-11"/>
    <property type="match status" value="1"/>
</dbReference>
<dbReference type="EMBL" id="BTSY01000003">
    <property type="protein sequence ID" value="GMT19021.1"/>
    <property type="molecule type" value="Genomic_DNA"/>
</dbReference>
<protein>
    <submittedName>
        <fullName evidence="3">Uncharacterized protein</fullName>
    </submittedName>
</protein>
<comment type="caution">
    <text evidence="3">The sequence shown here is derived from an EMBL/GenBank/DDBJ whole genome shotgun (WGS) entry which is preliminary data.</text>
</comment>
<feature type="non-terminal residue" evidence="3">
    <location>
        <position position="872"/>
    </location>
</feature>
<accession>A0AAV5VHA3</accession>
<dbReference type="GO" id="GO:0005261">
    <property type="term" value="F:monoatomic cation channel activity"/>
    <property type="evidence" value="ECO:0007669"/>
    <property type="project" value="TreeGrafter"/>
</dbReference>
<keyword evidence="4" id="KW-1185">Reference proteome</keyword>
<feature type="transmembrane region" description="Helical" evidence="2">
    <location>
        <begin position="267"/>
        <end position="287"/>
    </location>
</feature>
<feature type="transmembrane region" description="Helical" evidence="2">
    <location>
        <begin position="299"/>
        <end position="318"/>
    </location>
</feature>
<gene>
    <name evidence="3" type="ORF">PFISCL1PPCAC_10318</name>
</gene>
<dbReference type="AlphaFoldDB" id="A0AAV5VHA3"/>
<keyword evidence="2" id="KW-1133">Transmembrane helix</keyword>
<dbReference type="GO" id="GO:0005886">
    <property type="term" value="C:plasma membrane"/>
    <property type="evidence" value="ECO:0007669"/>
    <property type="project" value="TreeGrafter"/>
</dbReference>